<dbReference type="SUPFAM" id="SSF55811">
    <property type="entry name" value="Nudix"/>
    <property type="match status" value="1"/>
</dbReference>
<accession>A0ABU8R3W8</accession>
<dbReference type="InterPro" id="IPR015797">
    <property type="entry name" value="NUDIX_hydrolase-like_dom_sf"/>
</dbReference>
<dbReference type="Gene3D" id="3.90.79.10">
    <property type="entry name" value="Nucleoside Triphosphate Pyrophosphohydrolase"/>
    <property type="match status" value="1"/>
</dbReference>
<feature type="domain" description="Nudix hydrolase" evidence="3">
    <location>
        <begin position="6"/>
        <end position="124"/>
    </location>
</feature>
<dbReference type="PROSITE" id="PS51462">
    <property type="entry name" value="NUDIX"/>
    <property type="match status" value="1"/>
</dbReference>
<dbReference type="Proteomes" id="UP001377692">
    <property type="component" value="Unassembled WGS sequence"/>
</dbReference>
<dbReference type="EMBL" id="JBBHLD010000004">
    <property type="protein sequence ID" value="MEJ5904476.1"/>
    <property type="molecule type" value="Genomic_DNA"/>
</dbReference>
<proteinExistence type="predicted"/>
<keyword evidence="2" id="KW-0378">Hydrolase</keyword>
<dbReference type="RefSeq" id="WP_186680590.1">
    <property type="nucleotide sequence ID" value="NZ_JABWRY020000001.1"/>
</dbReference>
<sequence length="128" mass="13984">MSDRSSLRSRATVLCFRSGKILLVRRKAGKWGFPGGGVGTNEAPLHAASRELKEETGICRERLVALCTLQVGNTLHYIFTLQLDDQDKPVPKNEIVACKWIERDALNASLLKPAAAALLRSELPALCA</sequence>
<dbReference type="PANTHER" id="PTHR43046">
    <property type="entry name" value="GDP-MANNOSE MANNOSYL HYDROLASE"/>
    <property type="match status" value="1"/>
</dbReference>
<comment type="cofactor">
    <cofactor evidence="1">
        <name>Mg(2+)</name>
        <dbReference type="ChEBI" id="CHEBI:18420"/>
    </cofactor>
</comment>
<dbReference type="PROSITE" id="PS00893">
    <property type="entry name" value="NUDIX_BOX"/>
    <property type="match status" value="1"/>
</dbReference>
<reference evidence="4 5" key="1">
    <citation type="submission" date="2024-02" db="EMBL/GenBank/DDBJ databases">
        <title>Identification of pathogenicity and growth-promoting functions of Pseudomonas putida variants.</title>
        <authorList>
            <person name="Sun J."/>
        </authorList>
    </citation>
    <scope>NUCLEOTIDE SEQUENCE [LARGE SCALE GENOMIC DNA]</scope>
    <source>
        <strain evidence="4 5">A04</strain>
    </source>
</reference>
<evidence type="ECO:0000313" key="4">
    <source>
        <dbReference type="EMBL" id="MEJ5904476.1"/>
    </source>
</evidence>
<keyword evidence="5" id="KW-1185">Reference proteome</keyword>
<evidence type="ECO:0000313" key="5">
    <source>
        <dbReference type="Proteomes" id="UP001377692"/>
    </source>
</evidence>
<dbReference type="InterPro" id="IPR000086">
    <property type="entry name" value="NUDIX_hydrolase_dom"/>
</dbReference>
<protein>
    <submittedName>
        <fullName evidence="4">NUDIX domain-containing protein</fullName>
    </submittedName>
</protein>
<comment type="caution">
    <text evidence="4">The sequence shown here is derived from an EMBL/GenBank/DDBJ whole genome shotgun (WGS) entry which is preliminary data.</text>
</comment>
<organism evidence="4 5">
    <name type="scientific">Pseudomonas kermanshahensis</name>
    <dbReference type="NCBI Taxonomy" id="2745482"/>
    <lineage>
        <taxon>Bacteria</taxon>
        <taxon>Pseudomonadati</taxon>
        <taxon>Pseudomonadota</taxon>
        <taxon>Gammaproteobacteria</taxon>
        <taxon>Pseudomonadales</taxon>
        <taxon>Pseudomonadaceae</taxon>
        <taxon>Pseudomonas</taxon>
    </lineage>
</organism>
<evidence type="ECO:0000256" key="2">
    <source>
        <dbReference type="ARBA" id="ARBA00022801"/>
    </source>
</evidence>
<dbReference type="InterPro" id="IPR020084">
    <property type="entry name" value="NUDIX_hydrolase_CS"/>
</dbReference>
<dbReference type="PANTHER" id="PTHR43046:SF14">
    <property type="entry name" value="MUTT_NUDIX FAMILY PROTEIN"/>
    <property type="match status" value="1"/>
</dbReference>
<evidence type="ECO:0000256" key="1">
    <source>
        <dbReference type="ARBA" id="ARBA00001946"/>
    </source>
</evidence>
<gene>
    <name evidence="4" type="ORF">V7V80_07275</name>
</gene>
<dbReference type="Pfam" id="PF00293">
    <property type="entry name" value="NUDIX"/>
    <property type="match status" value="1"/>
</dbReference>
<name>A0ABU8R3W8_9PSED</name>
<evidence type="ECO:0000259" key="3">
    <source>
        <dbReference type="PROSITE" id="PS51462"/>
    </source>
</evidence>